<keyword evidence="8" id="KW-0326">Glycosidase</keyword>
<dbReference type="GO" id="GO:0051536">
    <property type="term" value="F:iron-sulfur cluster binding"/>
    <property type="evidence" value="ECO:0007669"/>
    <property type="project" value="UniProtKB-KW"/>
</dbReference>
<dbReference type="EMBL" id="JALJOV010000718">
    <property type="protein sequence ID" value="KAK9861671.1"/>
    <property type="molecule type" value="Genomic_DNA"/>
</dbReference>
<gene>
    <name evidence="9" type="ORF">WJX84_004560</name>
</gene>
<evidence type="ECO:0000256" key="3">
    <source>
        <dbReference type="ARBA" id="ARBA00022763"/>
    </source>
</evidence>
<protein>
    <submittedName>
        <fullName evidence="9">Uncharacterized protein</fullName>
    </submittedName>
</protein>
<evidence type="ECO:0000256" key="6">
    <source>
        <dbReference type="ARBA" id="ARBA00023014"/>
    </source>
</evidence>
<dbReference type="GO" id="GO:0000701">
    <property type="term" value="F:purine-specific mismatch base pair DNA N-glycosylase activity"/>
    <property type="evidence" value="ECO:0007669"/>
    <property type="project" value="TreeGrafter"/>
</dbReference>
<feature type="non-terminal residue" evidence="9">
    <location>
        <position position="62"/>
    </location>
</feature>
<organism evidence="9 10">
    <name type="scientific">Apatococcus fuscideae</name>
    <dbReference type="NCBI Taxonomy" id="2026836"/>
    <lineage>
        <taxon>Eukaryota</taxon>
        <taxon>Viridiplantae</taxon>
        <taxon>Chlorophyta</taxon>
        <taxon>core chlorophytes</taxon>
        <taxon>Trebouxiophyceae</taxon>
        <taxon>Chlorellales</taxon>
        <taxon>Chlorellaceae</taxon>
        <taxon>Apatococcus</taxon>
    </lineage>
</organism>
<name>A0AAW1SW94_9CHLO</name>
<keyword evidence="6" id="KW-0411">Iron-sulfur</keyword>
<comment type="cofactor">
    <cofactor evidence="1">
        <name>[4Fe-4S] cluster</name>
        <dbReference type="ChEBI" id="CHEBI:49883"/>
    </cofactor>
</comment>
<evidence type="ECO:0000256" key="8">
    <source>
        <dbReference type="ARBA" id="ARBA00023295"/>
    </source>
</evidence>
<dbReference type="Gene3D" id="1.10.340.30">
    <property type="entry name" value="Hypothetical protein, domain 2"/>
    <property type="match status" value="1"/>
</dbReference>
<accession>A0AAW1SW94</accession>
<dbReference type="SUPFAM" id="SSF48150">
    <property type="entry name" value="DNA-glycosylase"/>
    <property type="match status" value="1"/>
</dbReference>
<dbReference type="PANTHER" id="PTHR42944">
    <property type="entry name" value="ADENINE DNA GLYCOSYLASE"/>
    <property type="match status" value="1"/>
</dbReference>
<keyword evidence="3" id="KW-0227">DNA damage</keyword>
<dbReference type="GO" id="GO:0046872">
    <property type="term" value="F:metal ion binding"/>
    <property type="evidence" value="ECO:0007669"/>
    <property type="project" value="UniProtKB-KW"/>
</dbReference>
<keyword evidence="2" id="KW-0479">Metal-binding</keyword>
<keyword evidence="4" id="KW-0378">Hydrolase</keyword>
<dbReference type="GO" id="GO:0032357">
    <property type="term" value="F:oxidized purine DNA binding"/>
    <property type="evidence" value="ECO:0007669"/>
    <property type="project" value="TreeGrafter"/>
</dbReference>
<dbReference type="AlphaFoldDB" id="A0AAW1SW94"/>
<evidence type="ECO:0000256" key="4">
    <source>
        <dbReference type="ARBA" id="ARBA00022801"/>
    </source>
</evidence>
<dbReference type="GO" id="GO:0006284">
    <property type="term" value="P:base-excision repair"/>
    <property type="evidence" value="ECO:0007669"/>
    <property type="project" value="InterPro"/>
</dbReference>
<evidence type="ECO:0000256" key="7">
    <source>
        <dbReference type="ARBA" id="ARBA00023204"/>
    </source>
</evidence>
<evidence type="ECO:0000256" key="2">
    <source>
        <dbReference type="ARBA" id="ARBA00022723"/>
    </source>
</evidence>
<proteinExistence type="predicted"/>
<dbReference type="GO" id="GO:0035485">
    <property type="term" value="F:adenine/guanine mispair binding"/>
    <property type="evidence" value="ECO:0007669"/>
    <property type="project" value="TreeGrafter"/>
</dbReference>
<keyword evidence="10" id="KW-1185">Reference proteome</keyword>
<evidence type="ECO:0000313" key="9">
    <source>
        <dbReference type="EMBL" id="KAK9861671.1"/>
    </source>
</evidence>
<dbReference type="InterPro" id="IPR044298">
    <property type="entry name" value="MIG/MutY"/>
</dbReference>
<sequence>MDAVLKCSASPASLTEDVFIYRVWISETMSQQTQLARVVEYFQAGSRSGPTVQALAAASLDE</sequence>
<evidence type="ECO:0000313" key="10">
    <source>
        <dbReference type="Proteomes" id="UP001485043"/>
    </source>
</evidence>
<keyword evidence="7" id="KW-0234">DNA repair</keyword>
<evidence type="ECO:0000256" key="1">
    <source>
        <dbReference type="ARBA" id="ARBA00001966"/>
    </source>
</evidence>
<dbReference type="Proteomes" id="UP001485043">
    <property type="component" value="Unassembled WGS sequence"/>
</dbReference>
<evidence type="ECO:0000256" key="5">
    <source>
        <dbReference type="ARBA" id="ARBA00023004"/>
    </source>
</evidence>
<dbReference type="InterPro" id="IPR011257">
    <property type="entry name" value="DNA_glycosylase"/>
</dbReference>
<reference evidence="9 10" key="1">
    <citation type="journal article" date="2024" name="Nat. Commun.">
        <title>Phylogenomics reveals the evolutionary origins of lichenization in chlorophyte algae.</title>
        <authorList>
            <person name="Puginier C."/>
            <person name="Libourel C."/>
            <person name="Otte J."/>
            <person name="Skaloud P."/>
            <person name="Haon M."/>
            <person name="Grisel S."/>
            <person name="Petersen M."/>
            <person name="Berrin J.G."/>
            <person name="Delaux P.M."/>
            <person name="Dal Grande F."/>
            <person name="Keller J."/>
        </authorList>
    </citation>
    <scope>NUCLEOTIDE SEQUENCE [LARGE SCALE GENOMIC DNA]</scope>
    <source>
        <strain evidence="9 10">SAG 2523</strain>
    </source>
</reference>
<dbReference type="PANTHER" id="PTHR42944:SF1">
    <property type="entry name" value="ADENINE DNA GLYCOSYLASE"/>
    <property type="match status" value="1"/>
</dbReference>
<dbReference type="GO" id="GO:0006298">
    <property type="term" value="P:mismatch repair"/>
    <property type="evidence" value="ECO:0007669"/>
    <property type="project" value="TreeGrafter"/>
</dbReference>
<dbReference type="GO" id="GO:0034039">
    <property type="term" value="F:8-oxo-7,8-dihydroguanine DNA N-glycosylase activity"/>
    <property type="evidence" value="ECO:0007669"/>
    <property type="project" value="TreeGrafter"/>
</dbReference>
<keyword evidence="5" id="KW-0408">Iron</keyword>
<comment type="caution">
    <text evidence="9">The sequence shown here is derived from an EMBL/GenBank/DDBJ whole genome shotgun (WGS) entry which is preliminary data.</text>
</comment>